<accession>A0ACB9Z3M6</accession>
<proteinExistence type="predicted"/>
<dbReference type="EMBL" id="MU393462">
    <property type="protein sequence ID" value="KAI4866213.1"/>
    <property type="molecule type" value="Genomic_DNA"/>
</dbReference>
<dbReference type="Proteomes" id="UP001497700">
    <property type="component" value="Unassembled WGS sequence"/>
</dbReference>
<reference evidence="1 2" key="1">
    <citation type="journal article" date="2022" name="New Phytol.">
        <title>Ecological generalism drives hyperdiversity of secondary metabolite gene clusters in xylarialean endophytes.</title>
        <authorList>
            <person name="Franco M.E.E."/>
            <person name="Wisecaver J.H."/>
            <person name="Arnold A.E."/>
            <person name="Ju Y.M."/>
            <person name="Slot J.C."/>
            <person name="Ahrendt S."/>
            <person name="Moore L.P."/>
            <person name="Eastman K.E."/>
            <person name="Scott K."/>
            <person name="Konkel Z."/>
            <person name="Mondo S.J."/>
            <person name="Kuo A."/>
            <person name="Hayes R.D."/>
            <person name="Haridas S."/>
            <person name="Andreopoulos B."/>
            <person name="Riley R."/>
            <person name="LaButti K."/>
            <person name="Pangilinan J."/>
            <person name="Lipzen A."/>
            <person name="Amirebrahimi M."/>
            <person name="Yan J."/>
            <person name="Adam C."/>
            <person name="Keymanesh K."/>
            <person name="Ng V."/>
            <person name="Louie K."/>
            <person name="Northen T."/>
            <person name="Drula E."/>
            <person name="Henrissat B."/>
            <person name="Hsieh H.M."/>
            <person name="Youens-Clark K."/>
            <person name="Lutzoni F."/>
            <person name="Miadlikowska J."/>
            <person name="Eastwood D.C."/>
            <person name="Hamelin R.C."/>
            <person name="Grigoriev I.V."/>
            <person name="U'Ren J.M."/>
        </authorList>
    </citation>
    <scope>NUCLEOTIDE SEQUENCE [LARGE SCALE GENOMIC DNA]</scope>
    <source>
        <strain evidence="1 2">CBS 119005</strain>
    </source>
</reference>
<protein>
    <submittedName>
        <fullName evidence="1">Uncharacterized protein</fullName>
    </submittedName>
</protein>
<sequence>MTAVASPPTFTQHNRPAWGINGGHAGQINPMNPDELNRMFMPRKNLPRNNSSSSISSTSSASSTSTIATTASQPNGNSMPTSNEMGSWSNAAGTRKRPQPKAPWPSPKPDAQSDFVRMSAGRPQLVGSMNGSAPMHSPSPVLPSQGLVGAQQAMPRPITESMPAGSAPVLYLLSLNGTFERKTISVPFSPDTLRIGRQTNAKTVPTPINGFFDSKVLSRQHAEIWADRQGKIWIRDVKSSNGTFVNGTRLSQENRESEPHELQTGDHLELGIDIVSEDQKTVVHHKVAAKVEHAGFLNPSSNLLDMNFGDLDPANGSMMMMGPQGAMPVRARTGSQASMATNGRVGPGGGMMGPQGNAMNHQRGLFFSPISTEQIVKRLQHEMRNQRLQSQDLGRTNQFLHGLLTKEDIKDSEKPELAEQPKSQMVNGNGISFRSDNKTRFSDPPAPPPQQPLPEKPDVPSLKRGITERPKQPTNQNVSPIRQDGNTSQILQLTEALNSAKREIETQSSRMRDLEETLQKERQARELAEELARRLEDAAAMKMNGAPVKSETQETALEAAFEPPVDEASLPITNESTGDVGTIPPKAEVIESSATQLHAQIESMVLEMKDLRQQLEAFKLRAETAEAERDVDRKSLAEMALQIRRDAEAREAVAQEKALLDSRLLKNSNGLDAASTNLSTMAKAASSGPSNGQSTASEPQDQPTLSRANTITPQSAASGLMSRDQTLANSIPYASMIGVVLIGMGLMAYINGWDSQPPKLER</sequence>
<keyword evidence="2" id="KW-1185">Reference proteome</keyword>
<gene>
    <name evidence="1" type="ORF">F4820DRAFT_417971</name>
</gene>
<organism evidence="1 2">
    <name type="scientific">Hypoxylon rubiginosum</name>
    <dbReference type="NCBI Taxonomy" id="110542"/>
    <lineage>
        <taxon>Eukaryota</taxon>
        <taxon>Fungi</taxon>
        <taxon>Dikarya</taxon>
        <taxon>Ascomycota</taxon>
        <taxon>Pezizomycotina</taxon>
        <taxon>Sordariomycetes</taxon>
        <taxon>Xylariomycetidae</taxon>
        <taxon>Xylariales</taxon>
        <taxon>Hypoxylaceae</taxon>
        <taxon>Hypoxylon</taxon>
    </lineage>
</organism>
<evidence type="ECO:0000313" key="1">
    <source>
        <dbReference type="EMBL" id="KAI4866213.1"/>
    </source>
</evidence>
<comment type="caution">
    <text evidence="1">The sequence shown here is derived from an EMBL/GenBank/DDBJ whole genome shotgun (WGS) entry which is preliminary data.</text>
</comment>
<name>A0ACB9Z3M6_9PEZI</name>
<evidence type="ECO:0000313" key="2">
    <source>
        <dbReference type="Proteomes" id="UP001497700"/>
    </source>
</evidence>